<dbReference type="OrthoDB" id="2157530at2759"/>
<dbReference type="PANTHER" id="PTHR24148">
    <property type="entry name" value="ANKYRIN REPEAT DOMAIN-CONTAINING PROTEIN 39 HOMOLOG-RELATED"/>
    <property type="match status" value="1"/>
</dbReference>
<gene>
    <name evidence="2" type="ORF">EJ04DRAFT_442200</name>
</gene>
<dbReference type="Proteomes" id="UP000799444">
    <property type="component" value="Unassembled WGS sequence"/>
</dbReference>
<evidence type="ECO:0000313" key="3">
    <source>
        <dbReference type="Proteomes" id="UP000799444"/>
    </source>
</evidence>
<dbReference type="AlphaFoldDB" id="A0A9P4QUJ0"/>
<dbReference type="InterPro" id="IPR052895">
    <property type="entry name" value="HetReg/Transcr_Mod"/>
</dbReference>
<reference evidence="2" key="1">
    <citation type="journal article" date="2020" name="Stud. Mycol.">
        <title>101 Dothideomycetes genomes: a test case for predicting lifestyles and emergence of pathogens.</title>
        <authorList>
            <person name="Haridas S."/>
            <person name="Albert R."/>
            <person name="Binder M."/>
            <person name="Bloem J."/>
            <person name="Labutti K."/>
            <person name="Salamov A."/>
            <person name="Andreopoulos B."/>
            <person name="Baker S."/>
            <person name="Barry K."/>
            <person name="Bills G."/>
            <person name="Bluhm B."/>
            <person name="Cannon C."/>
            <person name="Castanera R."/>
            <person name="Culley D."/>
            <person name="Daum C."/>
            <person name="Ezra D."/>
            <person name="Gonzalez J."/>
            <person name="Henrissat B."/>
            <person name="Kuo A."/>
            <person name="Liang C."/>
            <person name="Lipzen A."/>
            <person name="Lutzoni F."/>
            <person name="Magnuson J."/>
            <person name="Mondo S."/>
            <person name="Nolan M."/>
            <person name="Ohm R."/>
            <person name="Pangilinan J."/>
            <person name="Park H.-J."/>
            <person name="Ramirez L."/>
            <person name="Alfaro M."/>
            <person name="Sun H."/>
            <person name="Tritt A."/>
            <person name="Yoshinaga Y."/>
            <person name="Zwiers L.-H."/>
            <person name="Turgeon B."/>
            <person name="Goodwin S."/>
            <person name="Spatafora J."/>
            <person name="Crous P."/>
            <person name="Grigoriev I."/>
        </authorList>
    </citation>
    <scope>NUCLEOTIDE SEQUENCE</scope>
    <source>
        <strain evidence="2">CBS 125425</strain>
    </source>
</reference>
<accession>A0A9P4QUJ0</accession>
<proteinExistence type="predicted"/>
<keyword evidence="3" id="KW-1185">Reference proteome</keyword>
<dbReference type="PANTHER" id="PTHR24148:SF64">
    <property type="entry name" value="HETEROKARYON INCOMPATIBILITY DOMAIN-CONTAINING PROTEIN"/>
    <property type="match status" value="1"/>
</dbReference>
<feature type="domain" description="Heterokaryon incompatibility" evidence="1">
    <location>
        <begin position="51"/>
        <end position="182"/>
    </location>
</feature>
<feature type="non-terminal residue" evidence="2">
    <location>
        <position position="191"/>
    </location>
</feature>
<dbReference type="EMBL" id="ML996188">
    <property type="protein sequence ID" value="KAF2731845.1"/>
    <property type="molecule type" value="Genomic_DNA"/>
</dbReference>
<organism evidence="2 3">
    <name type="scientific">Polyplosphaeria fusca</name>
    <dbReference type="NCBI Taxonomy" id="682080"/>
    <lineage>
        <taxon>Eukaryota</taxon>
        <taxon>Fungi</taxon>
        <taxon>Dikarya</taxon>
        <taxon>Ascomycota</taxon>
        <taxon>Pezizomycotina</taxon>
        <taxon>Dothideomycetes</taxon>
        <taxon>Pleosporomycetidae</taxon>
        <taxon>Pleosporales</taxon>
        <taxon>Tetraplosphaeriaceae</taxon>
        <taxon>Polyplosphaeria</taxon>
    </lineage>
</organism>
<dbReference type="InterPro" id="IPR010730">
    <property type="entry name" value="HET"/>
</dbReference>
<evidence type="ECO:0000259" key="1">
    <source>
        <dbReference type="Pfam" id="PF06985"/>
    </source>
</evidence>
<dbReference type="Pfam" id="PF06985">
    <property type="entry name" value="HET"/>
    <property type="match status" value="1"/>
</dbReference>
<protein>
    <submittedName>
        <fullName evidence="2">HET-domain-containing protein</fullName>
    </submittedName>
</protein>
<name>A0A9P4QUJ0_9PLEO</name>
<evidence type="ECO:0000313" key="2">
    <source>
        <dbReference type="EMBL" id="KAF2731845.1"/>
    </source>
</evidence>
<comment type="caution">
    <text evidence="2">The sequence shown here is derived from an EMBL/GenBank/DDBJ whole genome shotgun (WGS) entry which is preliminary data.</text>
</comment>
<sequence length="191" mass="20973">MSDPFAAFPLATNSKCIRVFEVCPASSTAPEHDHQIYGELSVIDLNDNPLFSALSYVWGVHSTTPHFVHCGASRIKVTPNCFSALVNLRKKLINEPLVIWVDAICINQNDDAEKSHQIPLMGDIYSKATSTCIWLGEGTAGTDRAMQYLATAGAVAPVYTTTSDLAALLSREWIQRVWTYQEILLSSNAIV</sequence>